<feature type="region of interest" description="Disordered" evidence="1">
    <location>
        <begin position="347"/>
        <end position="369"/>
    </location>
</feature>
<dbReference type="PANTHER" id="PTHR35723">
    <property type="entry name" value="POLYPHOSPHATIDYLINOSITOL PHOSPHATASE"/>
    <property type="match status" value="1"/>
</dbReference>
<dbReference type="SUPFAM" id="SSF53448">
    <property type="entry name" value="Nucleotide-diphospho-sugar transferases"/>
    <property type="match status" value="1"/>
</dbReference>
<protein>
    <recommendedName>
        <fullName evidence="4">Nucleotide-diphospho-sugar transferase domain-containing protein</fullName>
    </recommendedName>
</protein>
<dbReference type="EMBL" id="HBFA01016209">
    <property type="protein sequence ID" value="CAD8665753.1"/>
    <property type="molecule type" value="Transcribed_RNA"/>
</dbReference>
<sequence>MKFDAEAKNVDRMIQMNFESARITHPRCRLVVLSDPTTPFDLKKITPSLEGPPVEVFRAENLDKKEEMISRMRARIQFLKEEKGDHHIVLLDTDMLVVKSMAHVFRMDFDVAATWRHDIEMPINGGILFTRKDTIGKAVAFFEEMHSMTMQLGKGLKRWFGTSDQTALSAIMTPEFGYKGPPPGTPEGKAKLQVSKPLFTKFVPMGERHDSPIRTALLSCPEFNGAAERSSDRMPAKNCNKINCCCGAESRILHFKGGLKEHMFSYWEEACADPGAYGGAPLLQAKCHALKHPSVSSVDDLVARTGSVSRPAGTKVALTDMQRREKAVLEFEERSAKFGRESFFSKVAKAGGGKQHKTNKKPTKEHAKG</sequence>
<gene>
    <name evidence="2" type="ORF">POBO1169_LOCUS8335</name>
    <name evidence="3" type="ORF">POBO1169_LOCUS8336</name>
</gene>
<name>A0A6T7W174_9CHLO</name>
<dbReference type="InterPro" id="IPR029044">
    <property type="entry name" value="Nucleotide-diphossugar_trans"/>
</dbReference>
<dbReference type="EMBL" id="HBFA01016210">
    <property type="protein sequence ID" value="CAD8665755.1"/>
    <property type="molecule type" value="Transcribed_RNA"/>
</dbReference>
<evidence type="ECO:0000313" key="3">
    <source>
        <dbReference type="EMBL" id="CAD8665755.1"/>
    </source>
</evidence>
<accession>A0A6T7W174</accession>
<evidence type="ECO:0008006" key="4">
    <source>
        <dbReference type="Google" id="ProtNLM"/>
    </source>
</evidence>
<dbReference type="AlphaFoldDB" id="A0A6T7W174"/>
<evidence type="ECO:0000313" key="2">
    <source>
        <dbReference type="EMBL" id="CAD8665753.1"/>
    </source>
</evidence>
<evidence type="ECO:0000256" key="1">
    <source>
        <dbReference type="SAM" id="MobiDB-lite"/>
    </source>
</evidence>
<organism evidence="3">
    <name type="scientific">Pyramimonas obovata</name>
    <dbReference type="NCBI Taxonomy" id="1411642"/>
    <lineage>
        <taxon>Eukaryota</taxon>
        <taxon>Viridiplantae</taxon>
        <taxon>Chlorophyta</taxon>
        <taxon>Pyramimonadophyceae</taxon>
        <taxon>Pyramimonadales</taxon>
        <taxon>Pyramimonadaceae</taxon>
        <taxon>Pyramimonas</taxon>
        <taxon>Pyramimonas incertae sedis</taxon>
    </lineage>
</organism>
<dbReference type="Gene3D" id="3.90.550.10">
    <property type="entry name" value="Spore Coat Polysaccharide Biosynthesis Protein SpsA, Chain A"/>
    <property type="match status" value="1"/>
</dbReference>
<reference evidence="3" key="1">
    <citation type="submission" date="2021-01" db="EMBL/GenBank/DDBJ databases">
        <authorList>
            <person name="Corre E."/>
            <person name="Pelletier E."/>
            <person name="Niang G."/>
            <person name="Scheremetjew M."/>
            <person name="Finn R."/>
            <person name="Kale V."/>
            <person name="Holt S."/>
            <person name="Cochrane G."/>
            <person name="Meng A."/>
            <person name="Brown T."/>
            <person name="Cohen L."/>
        </authorList>
    </citation>
    <scope>NUCLEOTIDE SEQUENCE</scope>
    <source>
        <strain evidence="3">CCMP722</strain>
    </source>
</reference>
<proteinExistence type="predicted"/>